<dbReference type="Proteomes" id="UP000222054">
    <property type="component" value="Unassembled WGS sequence"/>
</dbReference>
<gene>
    <name evidence="1" type="ORF">CN958_24630</name>
</gene>
<dbReference type="InterPro" id="IPR010106">
    <property type="entry name" value="RpnA"/>
</dbReference>
<proteinExistence type="predicted"/>
<reference evidence="1 2" key="1">
    <citation type="submission" date="2017-09" db="EMBL/GenBank/DDBJ databases">
        <title>Large-scale bioinformatics analysis of Bacillus genomes uncovers conserved roles of natural products in bacterial physiology.</title>
        <authorList>
            <consortium name="Agbiome Team Llc"/>
            <person name="Bleich R.M."/>
            <person name="Grubbs K.J."/>
            <person name="Santa Maria K.C."/>
            <person name="Allen S.E."/>
            <person name="Farag S."/>
            <person name="Shank E.A."/>
            <person name="Bowers A."/>
        </authorList>
    </citation>
    <scope>NUCLEOTIDE SEQUENCE [LARGE SCALE GENOMIC DNA]</scope>
    <source>
        <strain evidence="1 2">AFS053130</strain>
    </source>
</reference>
<evidence type="ECO:0008006" key="3">
    <source>
        <dbReference type="Google" id="ProtNLM"/>
    </source>
</evidence>
<dbReference type="Pfam" id="PF12784">
    <property type="entry name" value="PDDEXK_2"/>
    <property type="match status" value="1"/>
</dbReference>
<dbReference type="EMBL" id="NUHO01000113">
    <property type="protein sequence ID" value="PGM89394.1"/>
    <property type="molecule type" value="Genomic_DNA"/>
</dbReference>
<name>A0A2B9DNK5_BACCE</name>
<comment type="caution">
    <text evidence="1">The sequence shown here is derived from an EMBL/GenBank/DDBJ whole genome shotgun (WGS) entry which is preliminary data.</text>
</comment>
<dbReference type="RefSeq" id="WP_098778776.1">
    <property type="nucleotide sequence ID" value="NZ_NUHO01000113.1"/>
</dbReference>
<protein>
    <recommendedName>
        <fullName evidence="3">ATPase</fullName>
    </recommendedName>
</protein>
<dbReference type="PANTHER" id="PTHR41317:SF1">
    <property type="entry name" value="PD-(D_E)XK NUCLEASE FAMILY TRANSPOSASE"/>
    <property type="match status" value="1"/>
</dbReference>
<evidence type="ECO:0000313" key="1">
    <source>
        <dbReference type="EMBL" id="PGM89394.1"/>
    </source>
</evidence>
<dbReference type="AlphaFoldDB" id="A0A2B9DNK5"/>
<accession>A0A2B9DNK5</accession>
<evidence type="ECO:0000313" key="2">
    <source>
        <dbReference type="Proteomes" id="UP000222054"/>
    </source>
</evidence>
<dbReference type="NCBIfam" id="TIGR01784">
    <property type="entry name" value="T_den_put_tspse"/>
    <property type="match status" value="1"/>
</dbReference>
<organism evidence="1 2">
    <name type="scientific">Bacillus cereus</name>
    <dbReference type="NCBI Taxonomy" id="1396"/>
    <lineage>
        <taxon>Bacteria</taxon>
        <taxon>Bacillati</taxon>
        <taxon>Bacillota</taxon>
        <taxon>Bacilli</taxon>
        <taxon>Bacillales</taxon>
        <taxon>Bacillaceae</taxon>
        <taxon>Bacillus</taxon>
        <taxon>Bacillus cereus group</taxon>
    </lineage>
</organism>
<sequence length="290" mass="34139">MNHKRIDLRVDFAFKAVFGTPGSEMILAAFLNALLRFPENQQIQTLQFVDTHLNPVYKQDKKSILDVRAKLEDGSNINVEIQLQDKEDMDARTLFYWSKMYTEPLQSGDDYAELCRTITINLINYSLFHETVQHHSVFRLYEKKETFLLTDLMEIHFVELPKFLTKWLNGDVHPSEDQLVRWLLLIEAAEQEHITPVLEAIAMKEDPILHQAMETWDRVSQNPELRKEYEARRKVLMDEKAALRRAEKKGREEGKMQLIRGMHKNGMEIEDIAKFTNIEVAEIRRILQEL</sequence>
<dbReference type="PANTHER" id="PTHR41317">
    <property type="entry name" value="PD-(D_E)XK NUCLEASE FAMILY TRANSPOSASE"/>
    <property type="match status" value="1"/>
</dbReference>